<dbReference type="EMBL" id="FOHB01000006">
    <property type="protein sequence ID" value="SES38439.1"/>
    <property type="molecule type" value="Genomic_DNA"/>
</dbReference>
<gene>
    <name evidence="1" type="ORF">SAMN05216199_3175</name>
</gene>
<proteinExistence type="predicted"/>
<dbReference type="Proteomes" id="UP000199019">
    <property type="component" value="Unassembled WGS sequence"/>
</dbReference>
<dbReference type="RefSeq" id="WP_177180379.1">
    <property type="nucleotide sequence ID" value="NZ_FOHB01000006.1"/>
</dbReference>
<evidence type="ECO:0000313" key="2">
    <source>
        <dbReference type="Proteomes" id="UP000199019"/>
    </source>
</evidence>
<sequence length="57" mass="6486">MIPRYALCTGGTRDGKRYPLHREIRPGYEFTWDGSTYRVIRRVVQTGAGPMWVATAA</sequence>
<organism evidence="1 2">
    <name type="scientific">Pedococcus cremeus</name>
    <dbReference type="NCBI Taxonomy" id="587636"/>
    <lineage>
        <taxon>Bacteria</taxon>
        <taxon>Bacillati</taxon>
        <taxon>Actinomycetota</taxon>
        <taxon>Actinomycetes</taxon>
        <taxon>Micrococcales</taxon>
        <taxon>Intrasporangiaceae</taxon>
        <taxon>Pedococcus</taxon>
    </lineage>
</organism>
<accession>A0A1H9WX86</accession>
<reference evidence="2" key="1">
    <citation type="submission" date="2016-10" db="EMBL/GenBank/DDBJ databases">
        <authorList>
            <person name="Varghese N."/>
            <person name="Submissions S."/>
        </authorList>
    </citation>
    <scope>NUCLEOTIDE SEQUENCE [LARGE SCALE GENOMIC DNA]</scope>
    <source>
        <strain evidence="2">CGMCC 1.6963</strain>
    </source>
</reference>
<protein>
    <submittedName>
        <fullName evidence="1">Uncharacterized protein</fullName>
    </submittedName>
</protein>
<dbReference type="AlphaFoldDB" id="A0A1H9WX86"/>
<name>A0A1H9WX86_9MICO</name>
<evidence type="ECO:0000313" key="1">
    <source>
        <dbReference type="EMBL" id="SES38439.1"/>
    </source>
</evidence>
<keyword evidence="2" id="KW-1185">Reference proteome</keyword>